<keyword evidence="3" id="KW-1185">Reference proteome</keyword>
<proteinExistence type="predicted"/>
<dbReference type="EMBL" id="JACJIQ010000017">
    <property type="protein sequence ID" value="MBA9078982.1"/>
    <property type="molecule type" value="Genomic_DNA"/>
</dbReference>
<keyword evidence="1" id="KW-0812">Transmembrane</keyword>
<keyword evidence="1" id="KW-0472">Membrane</keyword>
<feature type="transmembrane region" description="Helical" evidence="1">
    <location>
        <begin position="130"/>
        <end position="152"/>
    </location>
</feature>
<feature type="transmembrane region" description="Helical" evidence="1">
    <location>
        <begin position="12"/>
        <end position="34"/>
    </location>
</feature>
<evidence type="ECO:0000256" key="1">
    <source>
        <dbReference type="SAM" id="Phobius"/>
    </source>
</evidence>
<comment type="caution">
    <text evidence="2">The sequence shown here is derived from an EMBL/GenBank/DDBJ whole genome shotgun (WGS) entry which is preliminary data.</text>
</comment>
<keyword evidence="1" id="KW-1133">Transmembrane helix</keyword>
<feature type="transmembrane region" description="Helical" evidence="1">
    <location>
        <begin position="198"/>
        <end position="219"/>
    </location>
</feature>
<sequence length="221" mass="24756">MFNKRTSRPLLNSSTVFTLTLLVLGLTVLGLYLFGLGRHHTFFQNSLLSTTLLSVVFFGFVSVGLYRGIKLRDTLGKVTDRIPFRRKKQNGDRSSLLNLGDFFSGFSNKSSSGSTDSSFDVGDLGGDEGCLAGILAVLAWVAAAVVLSVVLWLFGEVLLVALFAFMAMLYWIFYRALRLVFRHSHQTRGRGWASMGYGLVYTLLYNSWIYGIFLLIGYWRK</sequence>
<reference evidence="2 3" key="1">
    <citation type="submission" date="2020-08" db="EMBL/GenBank/DDBJ databases">
        <title>Genomic Encyclopedia of Type Strains, Phase IV (KMG-IV): sequencing the most valuable type-strain genomes for metagenomic binning, comparative biology and taxonomic classification.</title>
        <authorList>
            <person name="Goeker M."/>
        </authorList>
    </citation>
    <scope>NUCLEOTIDE SEQUENCE [LARGE SCALE GENOMIC DNA]</scope>
    <source>
        <strain evidence="2 3">DSM 29854</strain>
    </source>
</reference>
<evidence type="ECO:0000313" key="2">
    <source>
        <dbReference type="EMBL" id="MBA9078982.1"/>
    </source>
</evidence>
<dbReference type="RefSeq" id="WP_182514036.1">
    <property type="nucleotide sequence ID" value="NZ_JACJIQ010000017.1"/>
</dbReference>
<gene>
    <name evidence="2" type="ORF">FHS90_003716</name>
</gene>
<dbReference type="Proteomes" id="UP000563094">
    <property type="component" value="Unassembled WGS sequence"/>
</dbReference>
<dbReference type="AlphaFoldDB" id="A0A839GJE3"/>
<organism evidence="2 3">
    <name type="scientific">Rufibacter quisquiliarum</name>
    <dbReference type="NCBI Taxonomy" id="1549639"/>
    <lineage>
        <taxon>Bacteria</taxon>
        <taxon>Pseudomonadati</taxon>
        <taxon>Bacteroidota</taxon>
        <taxon>Cytophagia</taxon>
        <taxon>Cytophagales</taxon>
        <taxon>Hymenobacteraceae</taxon>
        <taxon>Rufibacter</taxon>
    </lineage>
</organism>
<feature type="transmembrane region" description="Helical" evidence="1">
    <location>
        <begin position="46"/>
        <end position="66"/>
    </location>
</feature>
<protein>
    <submittedName>
        <fullName evidence="2">Uncharacterized protein</fullName>
    </submittedName>
</protein>
<accession>A0A839GJE3</accession>
<feature type="transmembrane region" description="Helical" evidence="1">
    <location>
        <begin position="158"/>
        <end position="177"/>
    </location>
</feature>
<evidence type="ECO:0000313" key="3">
    <source>
        <dbReference type="Proteomes" id="UP000563094"/>
    </source>
</evidence>
<name>A0A839GJE3_9BACT</name>